<keyword evidence="1" id="KW-1185">Reference proteome</keyword>
<dbReference type="RefSeq" id="XP_008585449.1">
    <property type="nucleotide sequence ID" value="XM_008587227.1"/>
</dbReference>
<sequence length="236" mass="27928">DQVVWTGYYGLVHNLVKMSWELQGNGEEDGLRNTIWQTLQKIKDYETDARIQNAISVAQAELGDTSDPFTRYSTKVPSNEEKEVFSKYIGWRMASALSKLFFSSIDIHLLPLKKPSTKRDQMKHLNKKQKSIKRRVLHFTVREHPSVSELPMFPYPDFFAKADKELAKIIDHHWQKELMIRQKEDAICEDKELKDKELQEIKHFQEVMKKREEKLHKQTKPYELPLRTEEISLENN</sequence>
<evidence type="ECO:0000313" key="1">
    <source>
        <dbReference type="Proteomes" id="UP000694923"/>
    </source>
</evidence>
<proteinExistence type="predicted"/>
<dbReference type="Pfam" id="PF15877">
    <property type="entry name" value="TMEM232"/>
    <property type="match status" value="1"/>
</dbReference>
<dbReference type="InterPro" id="IPR031747">
    <property type="entry name" value="TMEM232"/>
</dbReference>
<dbReference type="PANTHER" id="PTHR28651">
    <property type="entry name" value="TRANSMEMBRANE PROTEIN 232"/>
    <property type="match status" value="1"/>
</dbReference>
<gene>
    <name evidence="2" type="primary">LOC103602790</name>
</gene>
<organism evidence="1 2">
    <name type="scientific">Galeopterus variegatus</name>
    <name type="common">Malayan flying lemur</name>
    <name type="synonym">Cynocephalus variegatus</name>
    <dbReference type="NCBI Taxonomy" id="482537"/>
    <lineage>
        <taxon>Eukaryota</taxon>
        <taxon>Metazoa</taxon>
        <taxon>Chordata</taxon>
        <taxon>Craniata</taxon>
        <taxon>Vertebrata</taxon>
        <taxon>Euteleostomi</taxon>
        <taxon>Mammalia</taxon>
        <taxon>Eutheria</taxon>
        <taxon>Euarchontoglires</taxon>
        <taxon>Dermoptera</taxon>
        <taxon>Cynocephalidae</taxon>
        <taxon>Galeopterus</taxon>
    </lineage>
</organism>
<evidence type="ECO:0000313" key="2">
    <source>
        <dbReference type="RefSeq" id="XP_008585449.1"/>
    </source>
</evidence>
<dbReference type="PANTHER" id="PTHR28651:SF1">
    <property type="entry name" value="TRANSMEMBRANE PROTEIN 232"/>
    <property type="match status" value="1"/>
</dbReference>
<protein>
    <submittedName>
        <fullName evidence="2">Transmembrane protein 232-like</fullName>
    </submittedName>
</protein>
<dbReference type="GeneID" id="103602790"/>
<dbReference type="Proteomes" id="UP000694923">
    <property type="component" value="Unplaced"/>
</dbReference>
<name>A0ABM0RXV8_GALVR</name>
<accession>A0ABM0RXV8</accession>
<reference evidence="2" key="1">
    <citation type="submission" date="2025-08" db="UniProtKB">
        <authorList>
            <consortium name="RefSeq"/>
        </authorList>
    </citation>
    <scope>IDENTIFICATION</scope>
</reference>
<feature type="non-terminal residue" evidence="2">
    <location>
        <position position="1"/>
    </location>
</feature>